<dbReference type="AlphaFoldDB" id="A0A0W1SQP8"/>
<keyword evidence="2" id="KW-0560">Oxidoreductase</keyword>
<feature type="domain" description="Ketoreductase" evidence="3">
    <location>
        <begin position="6"/>
        <end position="195"/>
    </location>
</feature>
<organism evidence="4 5">
    <name type="scientific">Haloferax profundi</name>
    <dbReference type="NCBI Taxonomy" id="1544718"/>
    <lineage>
        <taxon>Archaea</taxon>
        <taxon>Methanobacteriati</taxon>
        <taxon>Methanobacteriota</taxon>
        <taxon>Stenosarchaea group</taxon>
        <taxon>Halobacteria</taxon>
        <taxon>Halobacteriales</taxon>
        <taxon>Haloferacaceae</taxon>
        <taxon>Haloferax</taxon>
    </lineage>
</organism>
<dbReference type="SUPFAM" id="SSF51735">
    <property type="entry name" value="NAD(P)-binding Rossmann-fold domains"/>
    <property type="match status" value="1"/>
</dbReference>
<comment type="similarity">
    <text evidence="1">Belongs to the short-chain dehydrogenases/reductases (SDR) family.</text>
</comment>
<dbReference type="PANTHER" id="PTHR44196">
    <property type="entry name" value="DEHYDROGENASE/REDUCTASE SDR FAMILY MEMBER 7B"/>
    <property type="match status" value="1"/>
</dbReference>
<dbReference type="InterPro" id="IPR002347">
    <property type="entry name" value="SDR_fam"/>
</dbReference>
<evidence type="ECO:0000256" key="2">
    <source>
        <dbReference type="ARBA" id="ARBA00023002"/>
    </source>
</evidence>
<protein>
    <recommendedName>
        <fullName evidence="3">Ketoreductase domain-containing protein</fullName>
    </recommendedName>
</protein>
<name>A0A0W1SQP8_9EURY</name>
<comment type="caution">
    <text evidence="4">The sequence shown here is derived from an EMBL/GenBank/DDBJ whole genome shotgun (WGS) entry which is preliminary data.</text>
</comment>
<dbReference type="Pfam" id="PF00106">
    <property type="entry name" value="adh_short"/>
    <property type="match status" value="1"/>
</dbReference>
<sequence>MNLTDRIVLVTGASSGIGAATARAFGREGAHVVLLARTESKLVEVAEEIIDHGGTATPYPVDLTEPDAVAKVADTIRDEVGHPTIVVNVAGSGEFLAIEETTPDDARRMMAAPYFAAFDVTRTFVPHLLARNEGHIVNLTSAAAMAPWPGSVAYATARWAMRGFTEALQADLRDTDIVVTLVVAAEVESPYWEHNPGSRERLPSISRLFPLLSPEDVADAIVESVVESRRTVLIPRRFRVVATLHRLFPRPIEWLVGKTGWRRR</sequence>
<evidence type="ECO:0000259" key="3">
    <source>
        <dbReference type="SMART" id="SM00822"/>
    </source>
</evidence>
<dbReference type="PRINTS" id="PR00081">
    <property type="entry name" value="GDHRDH"/>
</dbReference>
<dbReference type="SMART" id="SM00822">
    <property type="entry name" value="PKS_KR"/>
    <property type="match status" value="1"/>
</dbReference>
<dbReference type="CDD" id="cd05233">
    <property type="entry name" value="SDR_c"/>
    <property type="match status" value="1"/>
</dbReference>
<evidence type="ECO:0000313" key="5">
    <source>
        <dbReference type="Proteomes" id="UP000053157"/>
    </source>
</evidence>
<keyword evidence="5" id="KW-1185">Reference proteome</keyword>
<dbReference type="Proteomes" id="UP000053157">
    <property type="component" value="Unassembled WGS sequence"/>
</dbReference>
<dbReference type="GO" id="GO:0016491">
    <property type="term" value="F:oxidoreductase activity"/>
    <property type="evidence" value="ECO:0007669"/>
    <property type="project" value="UniProtKB-KW"/>
</dbReference>
<gene>
    <name evidence="4" type="ORF">AUR66_11490</name>
</gene>
<dbReference type="GO" id="GO:0016020">
    <property type="term" value="C:membrane"/>
    <property type="evidence" value="ECO:0007669"/>
    <property type="project" value="TreeGrafter"/>
</dbReference>
<evidence type="ECO:0000313" key="4">
    <source>
        <dbReference type="EMBL" id="KTG28678.1"/>
    </source>
</evidence>
<accession>A0A0W1SQP8</accession>
<dbReference type="RefSeq" id="WP_058571674.1">
    <property type="nucleotide sequence ID" value="NZ_LOPV01000119.1"/>
</dbReference>
<dbReference type="PANTHER" id="PTHR44196:SF1">
    <property type="entry name" value="DEHYDROGENASE_REDUCTASE SDR FAMILY MEMBER 7B"/>
    <property type="match status" value="1"/>
</dbReference>
<dbReference type="Gene3D" id="3.40.50.720">
    <property type="entry name" value="NAD(P)-binding Rossmann-like Domain"/>
    <property type="match status" value="1"/>
</dbReference>
<dbReference type="InterPro" id="IPR057326">
    <property type="entry name" value="KR_dom"/>
</dbReference>
<dbReference type="OrthoDB" id="10157at2157"/>
<evidence type="ECO:0000256" key="1">
    <source>
        <dbReference type="ARBA" id="ARBA00006484"/>
    </source>
</evidence>
<proteinExistence type="inferred from homology"/>
<dbReference type="EMBL" id="LOPV01000119">
    <property type="protein sequence ID" value="KTG28678.1"/>
    <property type="molecule type" value="Genomic_DNA"/>
</dbReference>
<reference evidence="4 5" key="1">
    <citation type="submission" date="2015-12" db="EMBL/GenBank/DDBJ databases">
        <title>Haloferax profundi sp. nov. isolated from the Discovery deep brine-seawater interface in the Red Sea.</title>
        <authorList>
            <person name="Zhang G."/>
            <person name="Stingl U."/>
            <person name="Rashid M."/>
        </authorList>
    </citation>
    <scope>NUCLEOTIDE SEQUENCE [LARGE SCALE GENOMIC DNA]</scope>
    <source>
        <strain evidence="4 5">SB29</strain>
    </source>
</reference>
<dbReference type="InterPro" id="IPR036291">
    <property type="entry name" value="NAD(P)-bd_dom_sf"/>
</dbReference>